<dbReference type="Gene3D" id="1.20.1740.10">
    <property type="entry name" value="Amino acid/polyamine transporter I"/>
    <property type="match status" value="1"/>
</dbReference>
<dbReference type="EMBL" id="CP017641">
    <property type="protein sequence ID" value="APZ91412.1"/>
    <property type="molecule type" value="Genomic_DNA"/>
</dbReference>
<feature type="transmembrane region" description="Helical" evidence="5">
    <location>
        <begin position="125"/>
        <end position="145"/>
    </location>
</feature>
<dbReference type="KEGG" id="fmr:Fuma_01000"/>
<sequence length="699" mass="76056">MAESTLDAPPIEHHTRLGELASTAICGNDITSSCLYVSALAIVYAGKLAPISLLMVAGVLFLFRKIYAEVVGALPLNGGAYNALLNTTSKRAASVAACLTVLSYMATAVISALEGMHYVHNLWHGLDVMIGTIALLAFFMVLTIIGITESAVVAIGIFITHLVTLTLLLVVGIVFVFSNGGDHDDGGLATARQNFAEPLPAAPGTNDEFADISSDEESSESGSLWLALFFGFSVSMLGISGFESSSNFVEEQKDGVFPKTLRNMWIAVSFFNPLMALLALTVLSMVEVDKNQTALLAHMGQVVGGDWLRILISVDAALVLSGAVLTSFVGVTGLVHRMTLDRCLPQFLLKTNRRGTTHRIIVAFFLLCVSVLFITHNGVPDGTAKSIGDAMAQAPPPTDETSPDLVRRSVNRAVLSMHEDSFSDESRRLFMLLSKDDRSKLPTLSREDLDEKLKMAGENAQIKKLAGIYTISFLSVMALFGLGNVLLKIKRGNLPRPAQARWVSVLVAIGAVLAALIGNALIDSDYVFTFLQYFVPAMLGIIVMLARITLLKGFLSMLRSLTASIVGPMTRLARWVREKIDEINAQQIVFFTRGDNIANLNNALLYVRQNEHTNRLKIVTVTNDKVHLPENLAKELEFLDKAYPEIDVEFVNLEGKFSPQLIQKLSDEWKIPKNLMFIGSPGGRLPYDLAELGGVRLII</sequence>
<evidence type="ECO:0000313" key="7">
    <source>
        <dbReference type="Proteomes" id="UP000187735"/>
    </source>
</evidence>
<evidence type="ECO:0000313" key="6">
    <source>
        <dbReference type="EMBL" id="APZ91412.1"/>
    </source>
</evidence>
<dbReference type="GO" id="GO:0016020">
    <property type="term" value="C:membrane"/>
    <property type="evidence" value="ECO:0007669"/>
    <property type="project" value="UniProtKB-SubCell"/>
</dbReference>
<dbReference type="RefSeq" id="WP_077023178.1">
    <property type="nucleotide sequence ID" value="NZ_CP017641.1"/>
</dbReference>
<name>A0A1P8WBH6_9PLAN</name>
<dbReference type="Pfam" id="PF13520">
    <property type="entry name" value="AA_permease_2"/>
    <property type="match status" value="1"/>
</dbReference>
<keyword evidence="7" id="KW-1185">Reference proteome</keyword>
<feature type="transmembrane region" description="Helical" evidence="5">
    <location>
        <begin position="356"/>
        <end position="375"/>
    </location>
</feature>
<dbReference type="AlphaFoldDB" id="A0A1P8WBH6"/>
<evidence type="ECO:0000256" key="5">
    <source>
        <dbReference type="SAM" id="Phobius"/>
    </source>
</evidence>
<comment type="subcellular location">
    <subcellularLocation>
        <location evidence="1">Membrane</location>
        <topology evidence="1">Multi-pass membrane protein</topology>
    </subcellularLocation>
</comment>
<dbReference type="GO" id="GO:0015171">
    <property type="term" value="F:amino acid transmembrane transporter activity"/>
    <property type="evidence" value="ECO:0007669"/>
    <property type="project" value="TreeGrafter"/>
</dbReference>
<feature type="transmembrane region" description="Helical" evidence="5">
    <location>
        <begin position="41"/>
        <end position="63"/>
    </location>
</feature>
<reference evidence="6 7" key="1">
    <citation type="journal article" date="2016" name="Front. Microbiol.">
        <title>Fuerstia marisgermanicae gen. nov., sp. nov., an Unusual Member of the Phylum Planctomycetes from the German Wadden Sea.</title>
        <authorList>
            <person name="Kohn T."/>
            <person name="Heuer A."/>
            <person name="Jogler M."/>
            <person name="Vollmers J."/>
            <person name="Boedeker C."/>
            <person name="Bunk B."/>
            <person name="Rast P."/>
            <person name="Borchert D."/>
            <person name="Glockner I."/>
            <person name="Freese H.M."/>
            <person name="Klenk H.P."/>
            <person name="Overmann J."/>
            <person name="Kaster A.K."/>
            <person name="Rohde M."/>
            <person name="Wiegand S."/>
            <person name="Jogler C."/>
        </authorList>
    </citation>
    <scope>NUCLEOTIDE SEQUENCE [LARGE SCALE GENOMIC DNA]</scope>
    <source>
        <strain evidence="6 7">NH11</strain>
    </source>
</reference>
<organism evidence="6 7">
    <name type="scientific">Fuerstiella marisgermanici</name>
    <dbReference type="NCBI Taxonomy" id="1891926"/>
    <lineage>
        <taxon>Bacteria</taxon>
        <taxon>Pseudomonadati</taxon>
        <taxon>Planctomycetota</taxon>
        <taxon>Planctomycetia</taxon>
        <taxon>Planctomycetales</taxon>
        <taxon>Planctomycetaceae</taxon>
        <taxon>Fuerstiella</taxon>
    </lineage>
</organism>
<keyword evidence="2 5" id="KW-0812">Transmembrane</keyword>
<dbReference type="Proteomes" id="UP000187735">
    <property type="component" value="Chromosome"/>
</dbReference>
<dbReference type="PANTHER" id="PTHR43243">
    <property type="entry name" value="INNER MEMBRANE TRANSPORTER YGJI-RELATED"/>
    <property type="match status" value="1"/>
</dbReference>
<feature type="transmembrane region" description="Helical" evidence="5">
    <location>
        <begin position="152"/>
        <end position="177"/>
    </location>
</feature>
<feature type="transmembrane region" description="Helical" evidence="5">
    <location>
        <begin position="499"/>
        <end position="518"/>
    </location>
</feature>
<evidence type="ECO:0000256" key="4">
    <source>
        <dbReference type="ARBA" id="ARBA00023136"/>
    </source>
</evidence>
<keyword evidence="3 5" id="KW-1133">Transmembrane helix</keyword>
<accession>A0A1P8WBH6</accession>
<feature type="transmembrane region" description="Helical" evidence="5">
    <location>
        <begin position="466"/>
        <end position="487"/>
    </location>
</feature>
<feature type="transmembrane region" description="Helical" evidence="5">
    <location>
        <begin position="92"/>
        <end position="113"/>
    </location>
</feature>
<feature type="transmembrane region" description="Helical" evidence="5">
    <location>
        <begin position="263"/>
        <end position="287"/>
    </location>
</feature>
<gene>
    <name evidence="6" type="ORF">Fuma_01000</name>
</gene>
<dbReference type="InterPro" id="IPR002293">
    <property type="entry name" value="AA/rel_permease1"/>
</dbReference>
<evidence type="ECO:0008006" key="8">
    <source>
        <dbReference type="Google" id="ProtNLM"/>
    </source>
</evidence>
<feature type="transmembrane region" description="Helical" evidence="5">
    <location>
        <begin position="530"/>
        <end position="550"/>
    </location>
</feature>
<dbReference type="STRING" id="1891926.Fuma_01000"/>
<evidence type="ECO:0000256" key="3">
    <source>
        <dbReference type="ARBA" id="ARBA00022989"/>
    </source>
</evidence>
<evidence type="ECO:0000256" key="2">
    <source>
        <dbReference type="ARBA" id="ARBA00022692"/>
    </source>
</evidence>
<feature type="transmembrane region" description="Helical" evidence="5">
    <location>
        <begin position="224"/>
        <end position="242"/>
    </location>
</feature>
<dbReference type="PANTHER" id="PTHR43243:SF11">
    <property type="entry name" value="AMINO ACID PERMEASE_ SLC12A DOMAIN-CONTAINING PROTEIN"/>
    <property type="match status" value="1"/>
</dbReference>
<evidence type="ECO:0000256" key="1">
    <source>
        <dbReference type="ARBA" id="ARBA00004141"/>
    </source>
</evidence>
<proteinExistence type="predicted"/>
<keyword evidence="4 5" id="KW-0472">Membrane</keyword>
<feature type="transmembrane region" description="Helical" evidence="5">
    <location>
        <begin position="307"/>
        <end position="335"/>
    </location>
</feature>
<protein>
    <recommendedName>
        <fullName evidence="8">APC family permease</fullName>
    </recommendedName>
</protein>